<dbReference type="SUPFAM" id="SSF48208">
    <property type="entry name" value="Six-hairpin glycosidases"/>
    <property type="match status" value="1"/>
</dbReference>
<dbReference type="Gene3D" id="1.50.10.10">
    <property type="match status" value="1"/>
</dbReference>
<keyword evidence="4" id="KW-1185">Reference proteome</keyword>
<gene>
    <name evidence="3" type="ORF">LVJ94_29490</name>
</gene>
<feature type="domain" description="Mannosylglycerate hydrolase MGH1-like glycoside hydrolase" evidence="2">
    <location>
        <begin position="307"/>
        <end position="609"/>
    </location>
</feature>
<proteinExistence type="predicted"/>
<dbReference type="Proteomes" id="UP001374803">
    <property type="component" value="Chromosome"/>
</dbReference>
<dbReference type="Pfam" id="PF14742">
    <property type="entry name" value="GDE_N_bis"/>
    <property type="match status" value="1"/>
</dbReference>
<dbReference type="InterPro" id="IPR012341">
    <property type="entry name" value="6hp_glycosidase-like_sf"/>
</dbReference>
<dbReference type="RefSeq" id="WP_394830648.1">
    <property type="nucleotide sequence ID" value="NZ_CP089929.1"/>
</dbReference>
<evidence type="ECO:0000259" key="1">
    <source>
        <dbReference type="Pfam" id="PF14742"/>
    </source>
</evidence>
<dbReference type="InterPro" id="IPR054491">
    <property type="entry name" value="MGH1-like_GH"/>
</dbReference>
<dbReference type="InterPro" id="IPR008928">
    <property type="entry name" value="6-hairpin_glycosidase_sf"/>
</dbReference>
<evidence type="ECO:0000313" key="3">
    <source>
        <dbReference type="EMBL" id="WXB01041.1"/>
    </source>
</evidence>
<evidence type="ECO:0000259" key="2">
    <source>
        <dbReference type="Pfam" id="PF22422"/>
    </source>
</evidence>
<sequence>METIRIEDRWYVLATSSRTDDRTWVLKNGETFAVFDRFGDIQPIGTGEQGLYHQGTRFLSQLELRLNGQRPMLLGSSVKQDNSLLTVDVTTPDLYVAEQLEVLKGTVHVFRAALLSESACHQRLRIVNYCQRRIALQVTLLFAADYADIFEVRGVRRARRGDDLSPMHTEDRMVLAYRGLDGITRSTEIACSPAPTHLTADRIEYALQLEPHETVELNASIACEPNVRPPRAPSAHVHFATVRESAEKAVQEARARGCAVETSNAQFNDCLQRASADLVMLTAGNPETAYPYAGVPWYSTPFGRDGILTALEYLWVDPSMARGVLSYLASTQAREEAPEQDAEPGKVLHETRKGELAALGEIPFGRYYGTVDATPLFVVLAGAYHRRTGDLEFLRGLWPNVERALAWIEEYGDLDGDGFVEYQRKSAKGLAQQGWKDSEDSVFHQDGSAAEGPIALAEVQGYVYKAKVRAADLAHALGHTARAVALRSEALQLRTQFDHAFWCEDLGTFALALDGAKRPCRVRTSNAGQVLWSGIAHPEHAERAGKTLLEPASFSGWGVRTLAKGEARYNPMSYHNGSIWPHDNALIAMGLARYGFKDKTQRLLGALFDASMFMDLHRLPELFCGFARRPNEGPTLYPVACSPQAWASASVFYLLQACLGLSFRPTPNPDRPRLYFDHPRLPAFLNRVEIRRLRVGNATVDIDLQRHARDVGVNVLRKDGDVEVSVTL</sequence>
<dbReference type="InterPro" id="IPR032856">
    <property type="entry name" value="GDE_N_bis"/>
</dbReference>
<organism evidence="3 4">
    <name type="scientific">Pendulispora rubella</name>
    <dbReference type="NCBI Taxonomy" id="2741070"/>
    <lineage>
        <taxon>Bacteria</taxon>
        <taxon>Pseudomonadati</taxon>
        <taxon>Myxococcota</taxon>
        <taxon>Myxococcia</taxon>
        <taxon>Myxococcales</taxon>
        <taxon>Sorangiineae</taxon>
        <taxon>Pendulisporaceae</taxon>
        <taxon>Pendulispora</taxon>
    </lineage>
</organism>
<reference evidence="3" key="1">
    <citation type="submission" date="2021-12" db="EMBL/GenBank/DDBJ databases">
        <title>Discovery of the Pendulisporaceae a myxobacterial family with distinct sporulation behavior and unique specialized metabolism.</title>
        <authorList>
            <person name="Garcia R."/>
            <person name="Popoff A."/>
            <person name="Bader C.D."/>
            <person name="Loehr J."/>
            <person name="Walesch S."/>
            <person name="Walt C."/>
            <person name="Boldt J."/>
            <person name="Bunk B."/>
            <person name="Haeckl F.J.F.P.J."/>
            <person name="Gunesch A.P."/>
            <person name="Birkelbach J."/>
            <person name="Nuebel U."/>
            <person name="Pietschmann T."/>
            <person name="Bach T."/>
            <person name="Mueller R."/>
        </authorList>
    </citation>
    <scope>NUCLEOTIDE SEQUENCE</scope>
    <source>
        <strain evidence="3">MSr11367</strain>
    </source>
</reference>
<protein>
    <submittedName>
        <fullName evidence="3">Amylo-alpha-1,6-glucosidase</fullName>
    </submittedName>
</protein>
<dbReference type="Pfam" id="PF22422">
    <property type="entry name" value="MGH1-like_GH"/>
    <property type="match status" value="1"/>
</dbReference>
<feature type="domain" description="Putative glycogen debranching enzyme N-terminal" evidence="1">
    <location>
        <begin position="26"/>
        <end position="218"/>
    </location>
</feature>
<name>A0ABZ2KQT9_9BACT</name>
<dbReference type="EMBL" id="CP089983">
    <property type="protein sequence ID" value="WXB01041.1"/>
    <property type="molecule type" value="Genomic_DNA"/>
</dbReference>
<accession>A0ABZ2KQT9</accession>
<evidence type="ECO:0000313" key="4">
    <source>
        <dbReference type="Proteomes" id="UP001374803"/>
    </source>
</evidence>